<name>A0ABW7KRL8_9NOCA</name>
<reference evidence="3 4" key="1">
    <citation type="submission" date="2024-10" db="EMBL/GenBank/DDBJ databases">
        <authorList>
            <person name="Riesco R."/>
        </authorList>
    </citation>
    <scope>NUCLEOTIDE SEQUENCE [LARGE SCALE GENOMIC DNA]</scope>
    <source>
        <strain evidence="2 3">NCIMB 15448</strain>
        <strain evidence="1 4">NCIMB 15450</strain>
    </source>
</reference>
<evidence type="ECO:0000313" key="1">
    <source>
        <dbReference type="EMBL" id="MFH5230408.1"/>
    </source>
</evidence>
<evidence type="ECO:0000313" key="2">
    <source>
        <dbReference type="EMBL" id="MFH5244666.1"/>
    </source>
</evidence>
<dbReference type="EMBL" id="JBIMSN010000078">
    <property type="protein sequence ID" value="MFH5230408.1"/>
    <property type="molecule type" value="Genomic_DNA"/>
</dbReference>
<dbReference type="EMBL" id="JBIMSP010000048">
    <property type="protein sequence ID" value="MFH5244666.1"/>
    <property type="molecule type" value="Genomic_DNA"/>
</dbReference>
<dbReference type="Proteomes" id="UP001609219">
    <property type="component" value="Unassembled WGS sequence"/>
</dbReference>
<gene>
    <name evidence="2" type="ORF">ACHIPV_22725</name>
    <name evidence="1" type="ORF">ACHIRB_17775</name>
</gene>
<comment type="caution">
    <text evidence="2">The sequence shown here is derived from an EMBL/GenBank/DDBJ whole genome shotgun (WGS) entry which is preliminary data.</text>
</comment>
<evidence type="ECO:0000313" key="3">
    <source>
        <dbReference type="Proteomes" id="UP001609176"/>
    </source>
</evidence>
<proteinExistence type="predicted"/>
<keyword evidence="4" id="KW-1185">Reference proteome</keyword>
<accession>A0ABW7KRL8</accession>
<dbReference type="RefSeq" id="WP_395125801.1">
    <property type="nucleotide sequence ID" value="NZ_JBIMSN010000078.1"/>
</dbReference>
<dbReference type="Proteomes" id="UP001609176">
    <property type="component" value="Unassembled WGS sequence"/>
</dbReference>
<protein>
    <submittedName>
        <fullName evidence="2">Uncharacterized protein</fullName>
    </submittedName>
</protein>
<organism evidence="2 3">
    <name type="scientific">Antrihabitans spumae</name>
    <dbReference type="NCBI Taxonomy" id="3373370"/>
    <lineage>
        <taxon>Bacteria</taxon>
        <taxon>Bacillati</taxon>
        <taxon>Actinomycetota</taxon>
        <taxon>Actinomycetes</taxon>
        <taxon>Mycobacteriales</taxon>
        <taxon>Nocardiaceae</taxon>
        <taxon>Antrihabitans</taxon>
    </lineage>
</organism>
<sequence length="65" mass="7014">MHTLHVEHPITDFDAEAAAVAFLEILRTRVWGVAANSPALAGDPVARILVVEDLFQVAVGHDLAR</sequence>
<evidence type="ECO:0000313" key="4">
    <source>
        <dbReference type="Proteomes" id="UP001609219"/>
    </source>
</evidence>